<sequence length="130" mass="14281">MTDIPSDLRYSKDHEWVRCTESGRLRIGITDYAQRQLGDIVFVELPKAGDRLEAEEPFGSLESVKAVSEVYMPVAGKVVAVNDSLGDAAEQINEEPYGDGWLIEVEASDPATVDGLLTAAQYQDFLTAEE</sequence>
<dbReference type="PROSITE" id="PS50968">
    <property type="entry name" value="BIOTINYL_LIPOYL"/>
    <property type="match status" value="1"/>
</dbReference>
<dbReference type="Proteomes" id="UP000249340">
    <property type="component" value="Chromosome"/>
</dbReference>
<dbReference type="SUPFAM" id="SSF51230">
    <property type="entry name" value="Single hybrid motif"/>
    <property type="match status" value="1"/>
</dbReference>
<dbReference type="NCBIfam" id="NF002270">
    <property type="entry name" value="PRK01202.1"/>
    <property type="match status" value="1"/>
</dbReference>
<evidence type="ECO:0000313" key="6">
    <source>
        <dbReference type="EMBL" id="AXI76324.1"/>
    </source>
</evidence>
<gene>
    <name evidence="3 6" type="primary">gcvH</name>
    <name evidence="6" type="ORF">C7M71_001340</name>
</gene>
<keyword evidence="2 3" id="KW-0450">Lipoyl</keyword>
<accession>A0A345SRG9</accession>
<dbReference type="CDD" id="cd06848">
    <property type="entry name" value="GCS_H"/>
    <property type="match status" value="1"/>
</dbReference>
<dbReference type="PANTHER" id="PTHR11715">
    <property type="entry name" value="GLYCINE CLEAVAGE SYSTEM H PROTEIN"/>
    <property type="match status" value="1"/>
</dbReference>
<dbReference type="PANTHER" id="PTHR11715:SF3">
    <property type="entry name" value="GLYCINE CLEAVAGE SYSTEM H PROTEIN-RELATED"/>
    <property type="match status" value="1"/>
</dbReference>
<dbReference type="InterPro" id="IPR002930">
    <property type="entry name" value="GCV_H"/>
</dbReference>
<evidence type="ECO:0000256" key="1">
    <source>
        <dbReference type="ARBA" id="ARBA00009249"/>
    </source>
</evidence>
<evidence type="ECO:0000313" key="7">
    <source>
        <dbReference type="Proteomes" id="UP000249340"/>
    </source>
</evidence>
<dbReference type="OrthoDB" id="9796712at2"/>
<comment type="cofactor">
    <cofactor evidence="3">
        <name>(R)-lipoate</name>
        <dbReference type="ChEBI" id="CHEBI:83088"/>
    </cofactor>
    <text evidence="3">Binds 1 lipoyl cofactor covalently.</text>
</comment>
<evidence type="ECO:0000259" key="5">
    <source>
        <dbReference type="PROSITE" id="PS50968"/>
    </source>
</evidence>
<evidence type="ECO:0000256" key="2">
    <source>
        <dbReference type="ARBA" id="ARBA00022823"/>
    </source>
</evidence>
<dbReference type="InterPro" id="IPR003016">
    <property type="entry name" value="2-oxoA_DH_lipoyl-BS"/>
</dbReference>
<dbReference type="InterPro" id="IPR000089">
    <property type="entry name" value="Biotin_lipoyl"/>
</dbReference>
<name>A0A345SRG9_9ACTN</name>
<dbReference type="Pfam" id="PF01597">
    <property type="entry name" value="GCV_H"/>
    <property type="match status" value="1"/>
</dbReference>
<feature type="domain" description="Lipoyl-binding" evidence="5">
    <location>
        <begin position="24"/>
        <end position="106"/>
    </location>
</feature>
<dbReference type="InterPro" id="IPR033753">
    <property type="entry name" value="GCV_H/Fam206"/>
</dbReference>
<reference evidence="7" key="1">
    <citation type="submission" date="2018-07" db="EMBL/GenBank/DDBJ databases">
        <title>Streptacidiphilus bronchialis DSM 106435 chromosome.</title>
        <authorList>
            <person name="Batra D."/>
            <person name="Gulvik C.A."/>
        </authorList>
    </citation>
    <scope>NUCLEOTIDE SEQUENCE [LARGE SCALE GENOMIC DNA]</scope>
    <source>
        <strain evidence="7">DSM 106435</strain>
    </source>
</reference>
<dbReference type="GO" id="GO:0009249">
    <property type="term" value="P:protein lipoylation"/>
    <property type="evidence" value="ECO:0007669"/>
    <property type="project" value="TreeGrafter"/>
</dbReference>
<dbReference type="GO" id="GO:0005960">
    <property type="term" value="C:glycine cleavage complex"/>
    <property type="evidence" value="ECO:0007669"/>
    <property type="project" value="InterPro"/>
</dbReference>
<protein>
    <recommendedName>
        <fullName evidence="3">Glycine cleavage system H protein</fullName>
    </recommendedName>
</protein>
<dbReference type="GO" id="GO:0005829">
    <property type="term" value="C:cytosol"/>
    <property type="evidence" value="ECO:0007669"/>
    <property type="project" value="TreeGrafter"/>
</dbReference>
<proteinExistence type="inferred from homology"/>
<dbReference type="EMBL" id="CP031264">
    <property type="protein sequence ID" value="AXI76324.1"/>
    <property type="molecule type" value="Genomic_DNA"/>
</dbReference>
<comment type="similarity">
    <text evidence="1 3">Belongs to the GcvH family.</text>
</comment>
<dbReference type="HAMAP" id="MF_00272">
    <property type="entry name" value="GcvH"/>
    <property type="match status" value="1"/>
</dbReference>
<comment type="subunit">
    <text evidence="3">The glycine cleavage system is composed of four proteins: P, T, L and H.</text>
</comment>
<comment type="function">
    <text evidence="3">The glycine cleavage system catalyzes the degradation of glycine. The H protein shuttles the methylamine group of glycine from the P protein to the T protein.</text>
</comment>
<dbReference type="RefSeq" id="WP_111489105.1">
    <property type="nucleotide sequence ID" value="NZ_CP031264.1"/>
</dbReference>
<dbReference type="KEGG" id="stri:C7M71_001340"/>
<dbReference type="InterPro" id="IPR011053">
    <property type="entry name" value="Single_hybrid_motif"/>
</dbReference>
<dbReference type="AlphaFoldDB" id="A0A345SRG9"/>
<dbReference type="NCBIfam" id="TIGR00527">
    <property type="entry name" value="gcvH"/>
    <property type="match status" value="1"/>
</dbReference>
<organism evidence="6 7">
    <name type="scientific">Peterkaempfera bronchialis</name>
    <dbReference type="NCBI Taxonomy" id="2126346"/>
    <lineage>
        <taxon>Bacteria</taxon>
        <taxon>Bacillati</taxon>
        <taxon>Actinomycetota</taxon>
        <taxon>Actinomycetes</taxon>
        <taxon>Kitasatosporales</taxon>
        <taxon>Streptomycetaceae</taxon>
        <taxon>Peterkaempfera</taxon>
    </lineage>
</organism>
<dbReference type="PROSITE" id="PS00189">
    <property type="entry name" value="LIPOYL"/>
    <property type="match status" value="1"/>
</dbReference>
<dbReference type="GO" id="GO:0019464">
    <property type="term" value="P:glycine decarboxylation via glycine cleavage system"/>
    <property type="evidence" value="ECO:0007669"/>
    <property type="project" value="UniProtKB-UniRule"/>
</dbReference>
<evidence type="ECO:0000256" key="3">
    <source>
        <dbReference type="HAMAP-Rule" id="MF_00272"/>
    </source>
</evidence>
<evidence type="ECO:0000256" key="4">
    <source>
        <dbReference type="PIRSR" id="PIRSR617453-50"/>
    </source>
</evidence>
<dbReference type="InterPro" id="IPR017453">
    <property type="entry name" value="GCV_H_sub"/>
</dbReference>
<dbReference type="Gene3D" id="2.40.50.100">
    <property type="match status" value="1"/>
</dbReference>
<keyword evidence="7" id="KW-1185">Reference proteome</keyword>
<feature type="modified residue" description="N6-lipoyllysine" evidence="3 4">
    <location>
        <position position="65"/>
    </location>
</feature>